<dbReference type="AlphaFoldDB" id="A0ABD1CPT3"/>
<sequence>MFESGRRTRSLDRITPGSSSGSSGYQTRSKTNGSSPFLSQNCFDALGDDDAGDGAQVEPEKKQPRVRIPPIHIMGKSVGEVVKLLATNGVPQSDDYWLKYTKTSVQFQTKAGDTLKASPEEKANLLADNFARAHRNPSPGDPTTSSAVEASVQQIADSTFPVESVPVIRPK</sequence>
<accession>A0ABD1CPT3</accession>
<dbReference type="EMBL" id="JBEHCU010010317">
    <property type="protein sequence ID" value="KAL1378419.1"/>
    <property type="molecule type" value="Genomic_DNA"/>
</dbReference>
<organism evidence="2 3">
    <name type="scientific">Culex pipiens pipiens</name>
    <name type="common">Northern house mosquito</name>
    <dbReference type="NCBI Taxonomy" id="38569"/>
    <lineage>
        <taxon>Eukaryota</taxon>
        <taxon>Metazoa</taxon>
        <taxon>Ecdysozoa</taxon>
        <taxon>Arthropoda</taxon>
        <taxon>Hexapoda</taxon>
        <taxon>Insecta</taxon>
        <taxon>Pterygota</taxon>
        <taxon>Neoptera</taxon>
        <taxon>Endopterygota</taxon>
        <taxon>Diptera</taxon>
        <taxon>Nematocera</taxon>
        <taxon>Culicoidea</taxon>
        <taxon>Culicidae</taxon>
        <taxon>Culicinae</taxon>
        <taxon>Culicini</taxon>
        <taxon>Culex</taxon>
        <taxon>Culex</taxon>
    </lineage>
</organism>
<evidence type="ECO:0000256" key="1">
    <source>
        <dbReference type="SAM" id="MobiDB-lite"/>
    </source>
</evidence>
<feature type="region of interest" description="Disordered" evidence="1">
    <location>
        <begin position="1"/>
        <end position="69"/>
    </location>
</feature>
<feature type="compositionally biased region" description="Basic and acidic residues" evidence="1">
    <location>
        <begin position="1"/>
        <end position="12"/>
    </location>
</feature>
<dbReference type="Proteomes" id="UP001562425">
    <property type="component" value="Unassembled WGS sequence"/>
</dbReference>
<name>A0ABD1CPT3_CULPP</name>
<feature type="non-terminal residue" evidence="2">
    <location>
        <position position="171"/>
    </location>
</feature>
<gene>
    <name evidence="2" type="ORF">pipiens_015600</name>
</gene>
<proteinExistence type="predicted"/>
<keyword evidence="3" id="KW-1185">Reference proteome</keyword>
<protein>
    <submittedName>
        <fullName evidence="2">Uncharacterized protein</fullName>
    </submittedName>
</protein>
<evidence type="ECO:0000313" key="2">
    <source>
        <dbReference type="EMBL" id="KAL1378419.1"/>
    </source>
</evidence>
<evidence type="ECO:0000313" key="3">
    <source>
        <dbReference type="Proteomes" id="UP001562425"/>
    </source>
</evidence>
<feature type="compositionally biased region" description="Polar residues" evidence="1">
    <location>
        <begin position="25"/>
        <end position="42"/>
    </location>
</feature>
<comment type="caution">
    <text evidence="2">The sequence shown here is derived from an EMBL/GenBank/DDBJ whole genome shotgun (WGS) entry which is preliminary data.</text>
</comment>
<reference evidence="2 3" key="1">
    <citation type="submission" date="2024-05" db="EMBL/GenBank/DDBJ databases">
        <title>Culex pipiens pipiens assembly and annotation.</title>
        <authorList>
            <person name="Alout H."/>
            <person name="Durand T."/>
        </authorList>
    </citation>
    <scope>NUCLEOTIDE SEQUENCE [LARGE SCALE GENOMIC DNA]</scope>
    <source>
        <strain evidence="2">HA-2024</strain>
        <tissue evidence="2">Whole body</tissue>
    </source>
</reference>